<evidence type="ECO:0000256" key="16">
    <source>
        <dbReference type="ARBA" id="ARBA00023303"/>
    </source>
</evidence>
<dbReference type="GO" id="GO:0003677">
    <property type="term" value="F:DNA binding"/>
    <property type="evidence" value="ECO:0007669"/>
    <property type="project" value="InterPro"/>
</dbReference>
<evidence type="ECO:0000256" key="13">
    <source>
        <dbReference type="ARBA" id="ARBA00023170"/>
    </source>
</evidence>
<evidence type="ECO:0000256" key="7">
    <source>
        <dbReference type="ARBA" id="ARBA00022729"/>
    </source>
</evidence>
<keyword evidence="10 21" id="KW-1133">Transmembrane helix</keyword>
<keyword evidence="15" id="KW-1071">Ligand-gated ion channel</keyword>
<dbReference type="GO" id="GO:0008270">
    <property type="term" value="F:zinc ion binding"/>
    <property type="evidence" value="ECO:0007669"/>
    <property type="project" value="UniProtKB-KW"/>
</dbReference>
<keyword evidence="18" id="KW-1015">Disulfide bond</keyword>
<feature type="domain" description="BED-type" evidence="22">
    <location>
        <begin position="49"/>
        <end position="107"/>
    </location>
</feature>
<name>A0AA36EDH5_LACSI</name>
<dbReference type="Gene3D" id="3.40.50.2300">
    <property type="match status" value="3"/>
</dbReference>
<evidence type="ECO:0000256" key="20">
    <source>
        <dbReference type="SAM" id="MobiDB-lite"/>
    </source>
</evidence>
<evidence type="ECO:0000256" key="9">
    <source>
        <dbReference type="ARBA" id="ARBA00022833"/>
    </source>
</evidence>
<keyword evidence="13" id="KW-0675">Receptor</keyword>
<evidence type="ECO:0000256" key="3">
    <source>
        <dbReference type="ARBA" id="ARBA00011095"/>
    </source>
</evidence>
<dbReference type="Pfam" id="PF01094">
    <property type="entry name" value="ANF_receptor"/>
    <property type="match status" value="1"/>
</dbReference>
<keyword evidence="6" id="KW-0479">Metal-binding</keyword>
<feature type="disulfide bond" evidence="18">
    <location>
        <begin position="888"/>
        <end position="943"/>
    </location>
</feature>
<dbReference type="FunFam" id="3.40.50.2300:FF:000188">
    <property type="entry name" value="Glutamate receptor"/>
    <property type="match status" value="1"/>
</dbReference>
<dbReference type="FunFam" id="1.10.287.70:FF:000037">
    <property type="entry name" value="Glutamate receptor"/>
    <property type="match status" value="1"/>
</dbReference>
<dbReference type="SMART" id="SM00614">
    <property type="entry name" value="ZnF_BED"/>
    <property type="match status" value="1"/>
</dbReference>
<dbReference type="InterPro" id="IPR028082">
    <property type="entry name" value="Peripla_BP_I"/>
</dbReference>
<dbReference type="Gene3D" id="3.40.190.10">
    <property type="entry name" value="Periplasmic binding protein-like II"/>
    <property type="match status" value="2"/>
</dbReference>
<dbReference type="PROSITE" id="PS50808">
    <property type="entry name" value="ZF_BED"/>
    <property type="match status" value="1"/>
</dbReference>
<evidence type="ECO:0000256" key="11">
    <source>
        <dbReference type="ARBA" id="ARBA00023065"/>
    </source>
</evidence>
<dbReference type="GO" id="GO:0016020">
    <property type="term" value="C:membrane"/>
    <property type="evidence" value="ECO:0007669"/>
    <property type="project" value="UniProtKB-SubCell"/>
</dbReference>
<dbReference type="InterPro" id="IPR003656">
    <property type="entry name" value="Znf_BED"/>
</dbReference>
<keyword evidence="12 21" id="KW-0472">Membrane</keyword>
<dbReference type="InterPro" id="IPR001320">
    <property type="entry name" value="Iontro_rcpt_C"/>
</dbReference>
<gene>
    <name evidence="23" type="ORF">LSALG_LOCUS30686</name>
</gene>
<keyword evidence="7" id="KW-0732">Signal</keyword>
<evidence type="ECO:0000256" key="4">
    <source>
        <dbReference type="ARBA" id="ARBA00022448"/>
    </source>
</evidence>
<evidence type="ECO:0000256" key="2">
    <source>
        <dbReference type="ARBA" id="ARBA00008685"/>
    </source>
</evidence>
<organism evidence="23 24">
    <name type="scientific">Lactuca saligna</name>
    <name type="common">Willowleaf lettuce</name>
    <dbReference type="NCBI Taxonomy" id="75948"/>
    <lineage>
        <taxon>Eukaryota</taxon>
        <taxon>Viridiplantae</taxon>
        <taxon>Streptophyta</taxon>
        <taxon>Embryophyta</taxon>
        <taxon>Tracheophyta</taxon>
        <taxon>Spermatophyta</taxon>
        <taxon>Magnoliopsida</taxon>
        <taxon>eudicotyledons</taxon>
        <taxon>Gunneridae</taxon>
        <taxon>Pentapetalae</taxon>
        <taxon>asterids</taxon>
        <taxon>campanulids</taxon>
        <taxon>Asterales</taxon>
        <taxon>Asteraceae</taxon>
        <taxon>Cichorioideae</taxon>
        <taxon>Cichorieae</taxon>
        <taxon>Lactucinae</taxon>
        <taxon>Lactuca</taxon>
    </lineage>
</organism>
<comment type="subcellular location">
    <subcellularLocation>
        <location evidence="1">Membrane</location>
        <topology evidence="1">Multi-pass membrane protein</topology>
    </subcellularLocation>
</comment>
<evidence type="ECO:0000256" key="18">
    <source>
        <dbReference type="PIRSR" id="PIRSR037090-50"/>
    </source>
</evidence>
<dbReference type="Pfam" id="PF10613">
    <property type="entry name" value="Lig_chan-Glu_bd"/>
    <property type="match status" value="1"/>
</dbReference>
<evidence type="ECO:0000259" key="22">
    <source>
        <dbReference type="PROSITE" id="PS50808"/>
    </source>
</evidence>
<feature type="transmembrane region" description="Helical" evidence="21">
    <location>
        <begin position="963"/>
        <end position="985"/>
    </location>
</feature>
<keyword evidence="4" id="KW-0813">Transport</keyword>
<dbReference type="FunFam" id="3.40.190.10:FF:000103">
    <property type="entry name" value="Glutamate receptor"/>
    <property type="match status" value="1"/>
</dbReference>
<comment type="subunit">
    <text evidence="3">May form heteromers.</text>
</comment>
<dbReference type="SMART" id="SM00079">
    <property type="entry name" value="PBPe"/>
    <property type="match status" value="1"/>
</dbReference>
<evidence type="ECO:0000256" key="21">
    <source>
        <dbReference type="SAM" id="Phobius"/>
    </source>
</evidence>
<comment type="similarity">
    <text evidence="2">Belongs to the glutamate-gated ion channel (TC 1.A.10.1) family.</text>
</comment>
<evidence type="ECO:0000256" key="1">
    <source>
        <dbReference type="ARBA" id="ARBA00004141"/>
    </source>
</evidence>
<dbReference type="GO" id="GO:0015276">
    <property type="term" value="F:ligand-gated monoatomic ion channel activity"/>
    <property type="evidence" value="ECO:0007669"/>
    <property type="project" value="InterPro"/>
</dbReference>
<feature type="transmembrane region" description="Helical" evidence="21">
    <location>
        <begin position="720"/>
        <end position="738"/>
    </location>
</feature>
<proteinExistence type="inferred from homology"/>
<keyword evidence="14" id="KW-0325">Glycoprotein</keyword>
<protein>
    <recommendedName>
        <fullName evidence="22">BED-type domain-containing protein</fullName>
    </recommendedName>
</protein>
<dbReference type="PANTHER" id="PTHR34836">
    <property type="entry name" value="OS06G0188250 PROTEIN"/>
    <property type="match status" value="1"/>
</dbReference>
<evidence type="ECO:0000313" key="24">
    <source>
        <dbReference type="Proteomes" id="UP001177003"/>
    </source>
</evidence>
<evidence type="ECO:0000256" key="12">
    <source>
        <dbReference type="ARBA" id="ARBA00023136"/>
    </source>
</evidence>
<keyword evidence="16" id="KW-0407">Ion channel</keyword>
<dbReference type="CDD" id="cd19990">
    <property type="entry name" value="PBP1_GABAb_receptor_plant"/>
    <property type="match status" value="1"/>
</dbReference>
<dbReference type="SUPFAM" id="SSF53822">
    <property type="entry name" value="Periplasmic binding protein-like I"/>
    <property type="match status" value="1"/>
</dbReference>
<feature type="compositionally biased region" description="Polar residues" evidence="20">
    <location>
        <begin position="1"/>
        <end position="13"/>
    </location>
</feature>
<dbReference type="Pfam" id="PF02892">
    <property type="entry name" value="zf-BED"/>
    <property type="match status" value="1"/>
</dbReference>
<dbReference type="InterPro" id="IPR001828">
    <property type="entry name" value="ANF_lig-bd_rcpt"/>
</dbReference>
<dbReference type="CDD" id="cd13686">
    <property type="entry name" value="GluR_Plant"/>
    <property type="match status" value="1"/>
</dbReference>
<dbReference type="SUPFAM" id="SSF57667">
    <property type="entry name" value="beta-beta-alpha zinc fingers"/>
    <property type="match status" value="1"/>
</dbReference>
<evidence type="ECO:0000256" key="6">
    <source>
        <dbReference type="ARBA" id="ARBA00022723"/>
    </source>
</evidence>
<reference evidence="23" key="1">
    <citation type="submission" date="2023-04" db="EMBL/GenBank/DDBJ databases">
        <authorList>
            <person name="Vijverberg K."/>
            <person name="Xiong W."/>
            <person name="Schranz E."/>
        </authorList>
    </citation>
    <scope>NUCLEOTIDE SEQUENCE</scope>
</reference>
<evidence type="ECO:0000313" key="23">
    <source>
        <dbReference type="EMBL" id="CAI9291552.1"/>
    </source>
</evidence>
<dbReference type="InterPro" id="IPR044440">
    <property type="entry name" value="GABAb_receptor_plant_PBP1"/>
</dbReference>
<dbReference type="AlphaFoldDB" id="A0AA36EDH5"/>
<feature type="transmembrane region" description="Helical" evidence="21">
    <location>
        <begin position="780"/>
        <end position="804"/>
    </location>
</feature>
<dbReference type="Proteomes" id="UP001177003">
    <property type="component" value="Chromosome 6"/>
</dbReference>
<accession>A0AA36EDH5</accession>
<evidence type="ECO:0000256" key="19">
    <source>
        <dbReference type="PROSITE-ProRule" id="PRU00027"/>
    </source>
</evidence>
<evidence type="ECO:0000256" key="17">
    <source>
        <dbReference type="ARBA" id="ARBA00049638"/>
    </source>
</evidence>
<keyword evidence="9" id="KW-0862">Zinc</keyword>
<comment type="function">
    <text evidence="17">Glutamate-gated receptor that probably acts as a non-selective cation channel. May be involved in light-signal transduction and calcium homeostasis via the regulation of calcium influx into cells.</text>
</comment>
<evidence type="ECO:0000256" key="5">
    <source>
        <dbReference type="ARBA" id="ARBA00022692"/>
    </source>
</evidence>
<feature type="region of interest" description="Disordered" evidence="20">
    <location>
        <begin position="1"/>
        <end position="50"/>
    </location>
</feature>
<dbReference type="EMBL" id="OX465082">
    <property type="protein sequence ID" value="CAI9291552.1"/>
    <property type="molecule type" value="Genomic_DNA"/>
</dbReference>
<evidence type="ECO:0000256" key="10">
    <source>
        <dbReference type="ARBA" id="ARBA00022989"/>
    </source>
</evidence>
<keyword evidence="24" id="KW-1185">Reference proteome</keyword>
<evidence type="ECO:0000256" key="14">
    <source>
        <dbReference type="ARBA" id="ARBA00023180"/>
    </source>
</evidence>
<sequence>MDKDNINISSSKPVNIIDADDDMEEIDVDDDVHVEQNGGATDKNQGRGRKQSIVWKHFNKPDPVPPEGARTACIHCKKSYVYEPSQNGTSAMLNHLRKLCKFDPLKCQVDKKQTTINFVGNGTDGKLQCGRFTKELGNHGVVVLALMMMLIANGETQGTREIGVGVILDMDSHVGKSIRISILMAIKDFYRDTNHSTTIIVPHFRDSKHDNVEASSAAIDLMKNTQVMAIIGPQKSSQTDFVLDIAQRSMVPVISPATNPDLSPIRNPYFIRIAHASSTQAQPIAALVESFGWREVVFVYEDTDFGRGPIPYLSDAMVNISTQVKYRSLLSPSFSDDKILQELYKLKTMQTRVFVVHMLPDLASRFFKKADEAGMMAQGYAWIITDVLTGLLNHLDPVAIDSMQGVLGVKPYIPPSNQLTSFEKRWKRRFHKEYPDDIDRVELDMFGIWFYDYVVGLAIALKSIDQIKLSTTFKKPRKASTDLAAIGTSEMGPTFLPMIRDIRVKGMISGDFQVVNGQLQTSAYQIVNVIGKGEKPIGFWSSRNGISNRIINNGSSDYTSNKDNLGAIIWPGDTSEFPKGWEIATGGDKILRVGIPTKGGFIEFVQASIDPKTKEVNASGFCIDIFKAVIDALPFNVRYKFIPYVNPNGEPIGDYNDLVYQIFLEKFDMVVGDVTILYNRSNYVEFTLPYSESGVSMLVPNKVDDSKNMWIFMRPLEMELWITIGGFFIYIGFVVWVLEHRVNKEFRGPPHQQVGMIFWFSFSTLVFAHKEKMMSNLSKFVVIVWIFVVLVLTSSYTASLASMLTVQKLRPTLTSIYELKARGDYVGYQDGSFVVDMLKKMGFHDDKLKKYTNIQEYANALLNGTTKNGVSAIVDEVPYLKMLQAKNCNKYVMVGPTYKTAGFGFAFPKGSPLVTEFSRAILKVIEEQMRDISDNWIRDEAECPGKNVDVEPFEKLTLESFKGLFIVAGLSSTCALVIFLFMFLYENKEILVSDDSTRHKLTTIIQNFDKKKDLITSETKTVDDSNEYIEDNMMNYPPMSPAISDYHQSEGVFSPASSTYQSPAISDYHQSEGVFSPASSTYQ</sequence>
<evidence type="ECO:0000256" key="8">
    <source>
        <dbReference type="ARBA" id="ARBA00022771"/>
    </source>
</evidence>
<dbReference type="InterPro" id="IPR036236">
    <property type="entry name" value="Znf_C2H2_sf"/>
</dbReference>
<dbReference type="SUPFAM" id="SSF53850">
    <property type="entry name" value="Periplasmic binding protein-like II"/>
    <property type="match status" value="1"/>
</dbReference>
<feature type="compositionally biased region" description="Acidic residues" evidence="20">
    <location>
        <begin position="18"/>
        <end position="32"/>
    </location>
</feature>
<dbReference type="PIRSF" id="PIRSF037090">
    <property type="entry name" value="Iontro_Glu-like_rcpt_pln"/>
    <property type="match status" value="1"/>
</dbReference>
<dbReference type="Gene3D" id="1.10.287.70">
    <property type="match status" value="1"/>
</dbReference>
<evidence type="ECO:0000256" key="15">
    <source>
        <dbReference type="ARBA" id="ARBA00023286"/>
    </source>
</evidence>
<dbReference type="InterPro" id="IPR019594">
    <property type="entry name" value="Glu/Gly-bd"/>
</dbReference>
<keyword evidence="8 19" id="KW-0863">Zinc-finger</keyword>
<keyword evidence="11" id="KW-0406">Ion transport</keyword>
<dbReference type="InterPro" id="IPR015683">
    <property type="entry name" value="Ionotropic_Glu_rcpt"/>
</dbReference>
<dbReference type="InterPro" id="IPR017103">
    <property type="entry name" value="Iontropic_Glu_rcpt_pln"/>
</dbReference>
<keyword evidence="5 21" id="KW-0812">Transmembrane</keyword>
<dbReference type="Pfam" id="PF00060">
    <property type="entry name" value="Lig_chan"/>
    <property type="match status" value="1"/>
</dbReference>
<dbReference type="PANTHER" id="PTHR34836:SF1">
    <property type="entry name" value="OS09G0428600 PROTEIN"/>
    <property type="match status" value="1"/>
</dbReference>